<dbReference type="AlphaFoldDB" id="A0AA44BEU5"/>
<keyword evidence="3 9" id="KW-0808">Transferase</keyword>
<dbReference type="PANTHER" id="PTHR10949:SF0">
    <property type="entry name" value="LIPOYL SYNTHASE, MITOCHONDRIAL"/>
    <property type="match status" value="1"/>
</dbReference>
<evidence type="ECO:0000313" key="12">
    <source>
        <dbReference type="Proteomes" id="UP000449710"/>
    </source>
</evidence>
<dbReference type="Proteomes" id="UP000449710">
    <property type="component" value="Unassembled WGS sequence"/>
</dbReference>
<evidence type="ECO:0000256" key="4">
    <source>
        <dbReference type="ARBA" id="ARBA00022691"/>
    </source>
</evidence>
<evidence type="ECO:0000256" key="8">
    <source>
        <dbReference type="ARBA" id="ARBA00047326"/>
    </source>
</evidence>
<evidence type="ECO:0000256" key="5">
    <source>
        <dbReference type="ARBA" id="ARBA00022723"/>
    </source>
</evidence>
<dbReference type="SUPFAM" id="SSF102114">
    <property type="entry name" value="Radical SAM enzymes"/>
    <property type="match status" value="1"/>
</dbReference>
<dbReference type="InterPro" id="IPR013785">
    <property type="entry name" value="Aldolase_TIM"/>
</dbReference>
<keyword evidence="5 9" id="KW-0479">Metal-binding</keyword>
<comment type="pathway">
    <text evidence="9">Protein modification; protein lipoylation via endogenous pathway; protein N(6)-(lipoyl)lysine from octanoyl-[acyl-carrier-protein]: step 2/2.</text>
</comment>
<dbReference type="InterPro" id="IPR007197">
    <property type="entry name" value="rSAM"/>
</dbReference>
<proteinExistence type="inferred from homology"/>
<dbReference type="PIRSF" id="PIRSF005963">
    <property type="entry name" value="Lipoyl_synth"/>
    <property type="match status" value="1"/>
</dbReference>
<dbReference type="GO" id="GO:0046872">
    <property type="term" value="F:metal ion binding"/>
    <property type="evidence" value="ECO:0007669"/>
    <property type="project" value="UniProtKB-KW"/>
</dbReference>
<dbReference type="NCBIfam" id="NF009544">
    <property type="entry name" value="PRK12928.1"/>
    <property type="match status" value="1"/>
</dbReference>
<feature type="binding site" evidence="9">
    <location>
        <position position="66"/>
    </location>
    <ligand>
        <name>[4Fe-4S] cluster</name>
        <dbReference type="ChEBI" id="CHEBI:49883"/>
        <label>2</label>
        <note>4Fe-4S-S-AdoMet</note>
    </ligand>
</feature>
<dbReference type="InterPro" id="IPR006638">
    <property type="entry name" value="Elp3/MiaA/NifB-like_rSAM"/>
</dbReference>
<evidence type="ECO:0000256" key="3">
    <source>
        <dbReference type="ARBA" id="ARBA00022679"/>
    </source>
</evidence>
<dbReference type="RefSeq" id="WP_160722845.1">
    <property type="nucleotide sequence ID" value="NZ_SUMG01000021.1"/>
</dbReference>
<sequence>MKSERKPRWLRVNMEDLQKEEAVKRMLKDLSLNTVCQEANCPNRIECFSNKTATFMILGTQCSRNCRFCNVTHEALEPVDPKEPGNMAKATQELGLKHVVVTSVTRDDLPDGGAGHFAKVINAIRAVDKEIAIEVLIPDFQGDFKALKKVTDAQPDIINHNIETIPRMYDKVRPQADYYQSLEVLVNVKKLNPSIFTKSGIMVGLGEFPEEVHQVMMDLRQYQCDFLTVGQYLAPSKAHYPMEEYITPKAFQAYKEKAESLGFSFVASDPLVRSSYKAADMLGTKTQSKQ</sequence>
<evidence type="ECO:0000259" key="10">
    <source>
        <dbReference type="PROSITE" id="PS51918"/>
    </source>
</evidence>
<dbReference type="GO" id="GO:0009249">
    <property type="term" value="P:protein lipoylation"/>
    <property type="evidence" value="ECO:0007669"/>
    <property type="project" value="UniProtKB-UniRule"/>
</dbReference>
<comment type="function">
    <text evidence="9">Catalyzes the radical-mediated insertion of two sulfur atoms into the C-6 and C-8 positions of the octanoyl moiety bound to the lipoyl domains of lipoate-dependent enzymes, thereby converting the octanoylated domains into lipoylated derivatives.</text>
</comment>
<keyword evidence="12" id="KW-1185">Reference proteome</keyword>
<comment type="cofactor">
    <cofactor evidence="9">
        <name>[4Fe-4S] cluster</name>
        <dbReference type="ChEBI" id="CHEBI:49883"/>
    </cofactor>
    <text evidence="9">Binds 2 [4Fe-4S] clusters per subunit. One cluster is coordinated with 3 cysteines and an exchangeable S-adenosyl-L-methionine.</text>
</comment>
<feature type="binding site" evidence="9">
    <location>
        <position position="275"/>
    </location>
    <ligand>
        <name>[4Fe-4S] cluster</name>
        <dbReference type="ChEBI" id="CHEBI:49883"/>
        <label>1</label>
    </ligand>
</feature>
<dbReference type="Gene3D" id="3.20.20.70">
    <property type="entry name" value="Aldolase class I"/>
    <property type="match status" value="1"/>
</dbReference>
<evidence type="ECO:0000256" key="1">
    <source>
        <dbReference type="ARBA" id="ARBA00022485"/>
    </source>
</evidence>
<name>A0AA44BEU5_9CLOT</name>
<feature type="binding site" evidence="9">
    <location>
        <position position="47"/>
    </location>
    <ligand>
        <name>[4Fe-4S] cluster</name>
        <dbReference type="ChEBI" id="CHEBI:49883"/>
        <label>1</label>
    </ligand>
</feature>
<dbReference type="GO" id="GO:0051539">
    <property type="term" value="F:4 iron, 4 sulfur cluster binding"/>
    <property type="evidence" value="ECO:0007669"/>
    <property type="project" value="UniProtKB-UniRule"/>
</dbReference>
<dbReference type="PROSITE" id="PS51918">
    <property type="entry name" value="RADICAL_SAM"/>
    <property type="match status" value="1"/>
</dbReference>
<dbReference type="FunFam" id="3.20.20.70:FF:000040">
    <property type="entry name" value="Lipoyl synthase"/>
    <property type="match status" value="1"/>
</dbReference>
<comment type="caution">
    <text evidence="11">The sequence shown here is derived from an EMBL/GenBank/DDBJ whole genome shotgun (WGS) entry which is preliminary data.</text>
</comment>
<organism evidence="11 12">
    <name type="scientific">Isachenkonia alkalipeptolytica</name>
    <dbReference type="NCBI Taxonomy" id="2565777"/>
    <lineage>
        <taxon>Bacteria</taxon>
        <taxon>Bacillati</taxon>
        <taxon>Bacillota</taxon>
        <taxon>Clostridia</taxon>
        <taxon>Eubacteriales</taxon>
        <taxon>Clostridiaceae</taxon>
        <taxon>Isachenkonia</taxon>
    </lineage>
</organism>
<dbReference type="SMART" id="SM00729">
    <property type="entry name" value="Elp3"/>
    <property type="match status" value="1"/>
</dbReference>
<keyword evidence="7 9" id="KW-0411">Iron-sulfur</keyword>
<keyword evidence="2 9" id="KW-0963">Cytoplasm</keyword>
<dbReference type="GO" id="GO:0005737">
    <property type="term" value="C:cytoplasm"/>
    <property type="evidence" value="ECO:0007669"/>
    <property type="project" value="UniProtKB-SubCell"/>
</dbReference>
<dbReference type="InterPro" id="IPR003698">
    <property type="entry name" value="Lipoyl_synth"/>
</dbReference>
<dbReference type="PANTHER" id="PTHR10949">
    <property type="entry name" value="LIPOYL SYNTHASE"/>
    <property type="match status" value="1"/>
</dbReference>
<comment type="similarity">
    <text evidence="9">Belongs to the radical SAM superfamily. Lipoyl synthase family.</text>
</comment>
<feature type="binding site" evidence="9">
    <location>
        <position position="41"/>
    </location>
    <ligand>
        <name>[4Fe-4S] cluster</name>
        <dbReference type="ChEBI" id="CHEBI:49883"/>
        <label>1</label>
    </ligand>
</feature>
<evidence type="ECO:0000313" key="11">
    <source>
        <dbReference type="EMBL" id="NBG89308.1"/>
    </source>
</evidence>
<comment type="subcellular location">
    <subcellularLocation>
        <location evidence="9">Cytoplasm</location>
    </subcellularLocation>
</comment>
<dbReference type="Pfam" id="PF04055">
    <property type="entry name" value="Radical_SAM"/>
    <property type="match status" value="1"/>
</dbReference>
<dbReference type="EMBL" id="SUMG01000021">
    <property type="protein sequence ID" value="NBG89308.1"/>
    <property type="molecule type" value="Genomic_DNA"/>
</dbReference>
<gene>
    <name evidence="9 11" type="primary">lipA</name>
    <name evidence="11" type="ORF">ISALK_12485</name>
</gene>
<protein>
    <recommendedName>
        <fullName evidence="9">Lipoyl synthase</fullName>
        <ecNumber evidence="9">2.8.1.8</ecNumber>
    </recommendedName>
    <alternativeName>
        <fullName evidence="9">Lip-syn</fullName>
        <shortName evidence="9">LS</shortName>
    </alternativeName>
    <alternativeName>
        <fullName evidence="9">Lipoate synthase</fullName>
    </alternativeName>
    <alternativeName>
        <fullName evidence="9">Lipoic acid synthase</fullName>
    </alternativeName>
    <alternativeName>
        <fullName evidence="9">Sulfur insertion protein LipA</fullName>
    </alternativeName>
</protein>
<evidence type="ECO:0000256" key="9">
    <source>
        <dbReference type="HAMAP-Rule" id="MF_00206"/>
    </source>
</evidence>
<comment type="catalytic activity">
    <reaction evidence="8 9">
        <text>[[Fe-S] cluster scaffold protein carrying a second [4Fe-4S](2+) cluster] + N(6)-octanoyl-L-lysyl-[protein] + 2 oxidized [2Fe-2S]-[ferredoxin] + 2 S-adenosyl-L-methionine + 4 H(+) = [[Fe-S] cluster scaffold protein] + N(6)-[(R)-dihydrolipoyl]-L-lysyl-[protein] + 4 Fe(3+) + 2 hydrogen sulfide + 2 5'-deoxyadenosine + 2 L-methionine + 2 reduced [2Fe-2S]-[ferredoxin]</text>
        <dbReference type="Rhea" id="RHEA:16585"/>
        <dbReference type="Rhea" id="RHEA-COMP:9928"/>
        <dbReference type="Rhea" id="RHEA-COMP:10000"/>
        <dbReference type="Rhea" id="RHEA-COMP:10001"/>
        <dbReference type="Rhea" id="RHEA-COMP:10475"/>
        <dbReference type="Rhea" id="RHEA-COMP:14568"/>
        <dbReference type="Rhea" id="RHEA-COMP:14569"/>
        <dbReference type="ChEBI" id="CHEBI:15378"/>
        <dbReference type="ChEBI" id="CHEBI:17319"/>
        <dbReference type="ChEBI" id="CHEBI:29034"/>
        <dbReference type="ChEBI" id="CHEBI:29919"/>
        <dbReference type="ChEBI" id="CHEBI:33722"/>
        <dbReference type="ChEBI" id="CHEBI:33737"/>
        <dbReference type="ChEBI" id="CHEBI:33738"/>
        <dbReference type="ChEBI" id="CHEBI:57844"/>
        <dbReference type="ChEBI" id="CHEBI:59789"/>
        <dbReference type="ChEBI" id="CHEBI:78809"/>
        <dbReference type="ChEBI" id="CHEBI:83100"/>
        <dbReference type="EC" id="2.8.1.8"/>
    </reaction>
</comment>
<dbReference type="SFLD" id="SFLDG01058">
    <property type="entry name" value="lipoyl_synthase_like"/>
    <property type="match status" value="1"/>
</dbReference>
<evidence type="ECO:0000256" key="6">
    <source>
        <dbReference type="ARBA" id="ARBA00023004"/>
    </source>
</evidence>
<dbReference type="InterPro" id="IPR058240">
    <property type="entry name" value="rSAM_sf"/>
</dbReference>
<feature type="binding site" evidence="9">
    <location>
        <position position="62"/>
    </location>
    <ligand>
        <name>[4Fe-4S] cluster</name>
        <dbReference type="ChEBI" id="CHEBI:49883"/>
        <label>2</label>
        <note>4Fe-4S-S-AdoMet</note>
    </ligand>
</feature>
<feature type="domain" description="Radical SAM core" evidence="10">
    <location>
        <begin position="48"/>
        <end position="264"/>
    </location>
</feature>
<dbReference type="GO" id="GO:0016992">
    <property type="term" value="F:lipoate synthase activity"/>
    <property type="evidence" value="ECO:0007669"/>
    <property type="project" value="UniProtKB-UniRule"/>
</dbReference>
<keyword evidence="6 9" id="KW-0408">Iron</keyword>
<dbReference type="SFLD" id="SFLDF00271">
    <property type="entry name" value="lipoyl_synthase"/>
    <property type="match status" value="1"/>
</dbReference>
<dbReference type="NCBIfam" id="TIGR00510">
    <property type="entry name" value="lipA"/>
    <property type="match status" value="1"/>
</dbReference>
<feature type="binding site" evidence="9">
    <location>
        <position position="69"/>
    </location>
    <ligand>
        <name>[4Fe-4S] cluster</name>
        <dbReference type="ChEBI" id="CHEBI:49883"/>
        <label>2</label>
        <note>4Fe-4S-S-AdoMet</note>
    </ligand>
</feature>
<evidence type="ECO:0000256" key="7">
    <source>
        <dbReference type="ARBA" id="ARBA00023014"/>
    </source>
</evidence>
<dbReference type="EC" id="2.8.1.8" evidence="9"/>
<accession>A0AA44BEU5</accession>
<dbReference type="NCBIfam" id="NF004019">
    <property type="entry name" value="PRK05481.1"/>
    <property type="match status" value="1"/>
</dbReference>
<dbReference type="HAMAP" id="MF_00206">
    <property type="entry name" value="Lipoyl_synth"/>
    <property type="match status" value="1"/>
</dbReference>
<keyword evidence="4 9" id="KW-0949">S-adenosyl-L-methionine</keyword>
<keyword evidence="1 9" id="KW-0004">4Fe-4S</keyword>
<feature type="binding site" evidence="9">
    <location>
        <position position="36"/>
    </location>
    <ligand>
        <name>[4Fe-4S] cluster</name>
        <dbReference type="ChEBI" id="CHEBI:49883"/>
        <label>1</label>
    </ligand>
</feature>
<reference evidence="11 12" key="1">
    <citation type="submission" date="2019-04" db="EMBL/GenBank/DDBJ databases">
        <title>Isachenkonia alkalipeptolytica gen. nov. sp. nov. a new anaerobic, alkiliphilic organothrophic bacterium capable to reduce synthesized ferrihydrite isolated from a soda lake.</title>
        <authorList>
            <person name="Toshchakov S.V."/>
            <person name="Zavarzina D.G."/>
            <person name="Zhilina T.N."/>
            <person name="Kostrikina N.A."/>
            <person name="Kublanov I.V."/>
        </authorList>
    </citation>
    <scope>NUCLEOTIDE SEQUENCE [LARGE SCALE GENOMIC DNA]</scope>
    <source>
        <strain evidence="11 12">Z-1701</strain>
    </source>
</reference>
<dbReference type="SFLD" id="SFLDS00029">
    <property type="entry name" value="Radical_SAM"/>
    <property type="match status" value="1"/>
</dbReference>
<evidence type="ECO:0000256" key="2">
    <source>
        <dbReference type="ARBA" id="ARBA00022490"/>
    </source>
</evidence>
<dbReference type="CDD" id="cd01335">
    <property type="entry name" value="Radical_SAM"/>
    <property type="match status" value="1"/>
</dbReference>